<dbReference type="InterPro" id="IPR005829">
    <property type="entry name" value="Sugar_transporter_CS"/>
</dbReference>
<feature type="transmembrane region" description="Helical" evidence="9">
    <location>
        <begin position="279"/>
        <end position="299"/>
    </location>
</feature>
<keyword evidence="6" id="KW-0769">Symport</keyword>
<proteinExistence type="inferred from homology"/>
<dbReference type="InterPro" id="IPR051084">
    <property type="entry name" value="H+-coupled_symporters"/>
</dbReference>
<dbReference type="PANTHER" id="PTHR43528:SF1">
    <property type="entry name" value="ALPHA-KETOGLUTARATE PERMEASE"/>
    <property type="match status" value="1"/>
</dbReference>
<geneLocation type="plasmid" evidence="11">
    <name>unnamed</name>
</geneLocation>
<dbReference type="Pfam" id="PF07690">
    <property type="entry name" value="MFS_1"/>
    <property type="match status" value="1"/>
</dbReference>
<gene>
    <name evidence="11" type="ORF">MMF94_02180</name>
</gene>
<evidence type="ECO:0000256" key="8">
    <source>
        <dbReference type="ARBA" id="ARBA00023136"/>
    </source>
</evidence>
<evidence type="ECO:0000256" key="9">
    <source>
        <dbReference type="SAM" id="Phobius"/>
    </source>
</evidence>
<dbReference type="PROSITE" id="PS50850">
    <property type="entry name" value="MFS"/>
    <property type="match status" value="1"/>
</dbReference>
<feature type="transmembrane region" description="Helical" evidence="9">
    <location>
        <begin position="244"/>
        <end position="267"/>
    </location>
</feature>
<keyword evidence="12" id="KW-1185">Reference proteome</keyword>
<dbReference type="Proteomes" id="UP001299970">
    <property type="component" value="Unassembled WGS sequence"/>
</dbReference>
<dbReference type="InterPro" id="IPR011701">
    <property type="entry name" value="MFS"/>
</dbReference>
<feature type="transmembrane region" description="Helical" evidence="9">
    <location>
        <begin position="342"/>
        <end position="364"/>
    </location>
</feature>
<keyword evidence="7 9" id="KW-1133">Transmembrane helix</keyword>
<feature type="transmembrane region" description="Helical" evidence="9">
    <location>
        <begin position="92"/>
        <end position="116"/>
    </location>
</feature>
<evidence type="ECO:0000256" key="4">
    <source>
        <dbReference type="ARBA" id="ARBA00022475"/>
    </source>
</evidence>
<feature type="transmembrane region" description="Helical" evidence="9">
    <location>
        <begin position="403"/>
        <end position="424"/>
    </location>
</feature>
<dbReference type="PANTHER" id="PTHR43528">
    <property type="entry name" value="ALPHA-KETOGLUTARATE PERMEASE"/>
    <property type="match status" value="1"/>
</dbReference>
<feature type="transmembrane region" description="Helical" evidence="9">
    <location>
        <begin position="311"/>
        <end position="330"/>
    </location>
</feature>
<feature type="transmembrane region" description="Helical" evidence="9">
    <location>
        <begin position="192"/>
        <end position="213"/>
    </location>
</feature>
<evidence type="ECO:0000313" key="11">
    <source>
        <dbReference type="EMBL" id="MCH6164477.1"/>
    </source>
</evidence>
<evidence type="ECO:0000256" key="3">
    <source>
        <dbReference type="ARBA" id="ARBA00022448"/>
    </source>
</evidence>
<feature type="transmembrane region" description="Helical" evidence="9">
    <location>
        <begin position="56"/>
        <end position="80"/>
    </location>
</feature>
<accession>A0ABS9T7H2</accession>
<keyword evidence="3" id="KW-0813">Transport</keyword>
<dbReference type="InterPro" id="IPR036259">
    <property type="entry name" value="MFS_trans_sf"/>
</dbReference>
<keyword evidence="8 9" id="KW-0472">Membrane</keyword>
<keyword evidence="11" id="KW-0614">Plasmid</keyword>
<dbReference type="Gene3D" id="1.20.1250.20">
    <property type="entry name" value="MFS general substrate transporter like domains"/>
    <property type="match status" value="1"/>
</dbReference>
<comment type="subcellular location">
    <subcellularLocation>
        <location evidence="1">Cell membrane</location>
        <topology evidence="1">Multi-pass membrane protein</topology>
    </subcellularLocation>
</comment>
<keyword evidence="4" id="KW-1003">Cell membrane</keyword>
<dbReference type="PROSITE" id="PS00216">
    <property type="entry name" value="SUGAR_TRANSPORT_1"/>
    <property type="match status" value="1"/>
</dbReference>
<dbReference type="PROSITE" id="PS00217">
    <property type="entry name" value="SUGAR_TRANSPORT_2"/>
    <property type="match status" value="1"/>
</dbReference>
<evidence type="ECO:0000256" key="5">
    <source>
        <dbReference type="ARBA" id="ARBA00022692"/>
    </source>
</evidence>
<dbReference type="InterPro" id="IPR020846">
    <property type="entry name" value="MFS_dom"/>
</dbReference>
<evidence type="ECO:0000259" key="10">
    <source>
        <dbReference type="PROSITE" id="PS50850"/>
    </source>
</evidence>
<dbReference type="SUPFAM" id="SSF103473">
    <property type="entry name" value="MFS general substrate transporter"/>
    <property type="match status" value="1"/>
</dbReference>
<evidence type="ECO:0000256" key="7">
    <source>
        <dbReference type="ARBA" id="ARBA00022989"/>
    </source>
</evidence>
<comment type="caution">
    <text evidence="11">The sequence shown here is derived from an EMBL/GenBank/DDBJ whole genome shotgun (WGS) entry which is preliminary data.</text>
</comment>
<dbReference type="RefSeq" id="WP_241034336.1">
    <property type="nucleotide sequence ID" value="NZ_BAAAJF010000034.1"/>
</dbReference>
<evidence type="ECO:0000256" key="2">
    <source>
        <dbReference type="ARBA" id="ARBA00008240"/>
    </source>
</evidence>
<evidence type="ECO:0000256" key="1">
    <source>
        <dbReference type="ARBA" id="ARBA00004651"/>
    </source>
</evidence>
<feature type="transmembrane region" description="Helical" evidence="9">
    <location>
        <begin position="158"/>
        <end position="180"/>
    </location>
</feature>
<sequence>MAHGVGDTASEMDVGARRVVALATAVGNFTEWFDFAIYGFLAAILGRLFFPGASPAAALLASLAVFGVAFFMRPLGGLVVGAIGDRHGRRALLTLSIGMMGLSTTLIGVLPTYAAAGVAAPILLVLLRCVQGFSAGAEWTGSAAFLVEHTPVDRRGRYASVVSATAALATAFGGMLVLALELTLTSDQMLSWGWRIPFLVAVPLTLIGTWIRLRIDETPVFQRLVKAGAVTDAPVRRAGRDVKAIAITFAFSSVQGLGFYYLATYVISYLTATVKLPEARALPLVAIGLLVYAVLCPFAGALSDRVGRRRVNLIGGTGLAIVSVPAFALMGTGTPAGVVGGMVLFAVFQSMVSVTTVCMLVELFPAQTRSTSSAIGFNLGLALIGGPGPLIAAAIAAATGSSILPALYMVVVAALGTLALVRWLPETAGRALDATAAVPAGSAR</sequence>
<reference evidence="11 12" key="1">
    <citation type="submission" date="2022-03" db="EMBL/GenBank/DDBJ databases">
        <title>Pseudonocardia alaer sp. nov., a novel actinomycete isolated from reed forest soil.</title>
        <authorList>
            <person name="Wang L."/>
        </authorList>
    </citation>
    <scope>NUCLEOTIDE SEQUENCE [LARGE SCALE GENOMIC DNA]</scope>
    <source>
        <strain evidence="11 12">Y-16303</strain>
        <plasmid evidence="11">unnamed</plasmid>
    </source>
</reference>
<organism evidence="11 12">
    <name type="scientific">Pseudonocardia alaniniphila</name>
    <dbReference type="NCBI Taxonomy" id="75291"/>
    <lineage>
        <taxon>Bacteria</taxon>
        <taxon>Bacillati</taxon>
        <taxon>Actinomycetota</taxon>
        <taxon>Actinomycetes</taxon>
        <taxon>Pseudonocardiales</taxon>
        <taxon>Pseudonocardiaceae</taxon>
        <taxon>Pseudonocardia</taxon>
    </lineage>
</organism>
<feature type="transmembrane region" description="Helical" evidence="9">
    <location>
        <begin position="376"/>
        <end position="397"/>
    </location>
</feature>
<feature type="domain" description="Major facilitator superfamily (MFS) profile" evidence="10">
    <location>
        <begin position="20"/>
        <end position="428"/>
    </location>
</feature>
<keyword evidence="5 9" id="KW-0812">Transmembrane</keyword>
<protein>
    <submittedName>
        <fullName evidence="11">MFS transporter</fullName>
    </submittedName>
</protein>
<dbReference type="EMBL" id="JAKXMK010000002">
    <property type="protein sequence ID" value="MCH6164477.1"/>
    <property type="molecule type" value="Genomic_DNA"/>
</dbReference>
<evidence type="ECO:0000313" key="12">
    <source>
        <dbReference type="Proteomes" id="UP001299970"/>
    </source>
</evidence>
<name>A0ABS9T7H2_9PSEU</name>
<evidence type="ECO:0000256" key="6">
    <source>
        <dbReference type="ARBA" id="ARBA00022847"/>
    </source>
</evidence>
<comment type="similarity">
    <text evidence="2">Belongs to the major facilitator superfamily. Metabolite:H+ Symporter (MHS) family (TC 2.A.1.6) family.</text>
</comment>